<reference evidence="1" key="1">
    <citation type="submission" date="2022-03" db="EMBL/GenBank/DDBJ databases">
        <authorList>
            <person name="Alioto T."/>
            <person name="Alioto T."/>
            <person name="Gomez Garrido J."/>
        </authorList>
    </citation>
    <scope>NUCLEOTIDE SEQUENCE</scope>
</reference>
<evidence type="ECO:0000313" key="1">
    <source>
        <dbReference type="EMBL" id="CAH2329476.1"/>
    </source>
</evidence>
<protein>
    <submittedName>
        <fullName evidence="1">Uncharacterized protein</fullName>
    </submittedName>
</protein>
<evidence type="ECO:0000313" key="2">
    <source>
        <dbReference type="Proteomes" id="UP001295444"/>
    </source>
</evidence>
<accession>A0AAD1TMB7</accession>
<organism evidence="1 2">
    <name type="scientific">Pelobates cultripes</name>
    <name type="common">Western spadefoot toad</name>
    <dbReference type="NCBI Taxonomy" id="61616"/>
    <lineage>
        <taxon>Eukaryota</taxon>
        <taxon>Metazoa</taxon>
        <taxon>Chordata</taxon>
        <taxon>Craniata</taxon>
        <taxon>Vertebrata</taxon>
        <taxon>Euteleostomi</taxon>
        <taxon>Amphibia</taxon>
        <taxon>Batrachia</taxon>
        <taxon>Anura</taxon>
        <taxon>Pelobatoidea</taxon>
        <taxon>Pelobatidae</taxon>
        <taxon>Pelobates</taxon>
    </lineage>
</organism>
<keyword evidence="2" id="KW-1185">Reference proteome</keyword>
<sequence>FLNIRRSTQERNRSHVLNVENVFVKKVLPVNHILLYITEFTRARNLSHVLNV</sequence>
<feature type="non-terminal residue" evidence="1">
    <location>
        <position position="1"/>
    </location>
</feature>
<feature type="non-terminal residue" evidence="1">
    <location>
        <position position="52"/>
    </location>
</feature>
<gene>
    <name evidence="1" type="ORF">PECUL_23A028874</name>
</gene>
<dbReference type="EMBL" id="OW240925">
    <property type="protein sequence ID" value="CAH2329476.1"/>
    <property type="molecule type" value="Genomic_DNA"/>
</dbReference>
<proteinExistence type="predicted"/>
<dbReference type="Proteomes" id="UP001295444">
    <property type="component" value="Chromosome 14"/>
</dbReference>
<name>A0AAD1TMB7_PELCU</name>
<dbReference type="AlphaFoldDB" id="A0AAD1TMB7"/>